<reference evidence="2" key="1">
    <citation type="journal article" date="2020" name="mSystems">
        <title>Genome- and Community-Level Interaction Insights into Carbon Utilization and Element Cycling Functions of Hydrothermarchaeota in Hydrothermal Sediment.</title>
        <authorList>
            <person name="Zhou Z."/>
            <person name="Liu Y."/>
            <person name="Xu W."/>
            <person name="Pan J."/>
            <person name="Luo Z.H."/>
            <person name="Li M."/>
        </authorList>
    </citation>
    <scope>NUCLEOTIDE SEQUENCE [LARGE SCALE GENOMIC DNA]</scope>
    <source>
        <strain evidence="2">SpSt-1084</strain>
    </source>
</reference>
<name>A0A7C5Y546_CALS0</name>
<sequence length="73" mass="7513">MSFIAAVAGFHKVWFPSFLLFVLAVGLSTRPLVEPGVKRVESIGTGLLIAPAATAAAFLAATLSSYLAPPGPE</sequence>
<keyword evidence="1" id="KW-1133">Transmembrane helix</keyword>
<comment type="caution">
    <text evidence="2">The sequence shown here is derived from an EMBL/GenBank/DDBJ whole genome shotgun (WGS) entry which is preliminary data.</text>
</comment>
<dbReference type="EMBL" id="DRXS01000072">
    <property type="protein sequence ID" value="HHR40457.1"/>
    <property type="molecule type" value="Genomic_DNA"/>
</dbReference>
<feature type="transmembrane region" description="Helical" evidence="1">
    <location>
        <begin position="45"/>
        <end position="68"/>
    </location>
</feature>
<feature type="transmembrane region" description="Helical" evidence="1">
    <location>
        <begin position="13"/>
        <end position="33"/>
    </location>
</feature>
<proteinExistence type="predicted"/>
<evidence type="ECO:0000256" key="1">
    <source>
        <dbReference type="SAM" id="Phobius"/>
    </source>
</evidence>
<accession>A0A7C5Y546</accession>
<dbReference type="AlphaFoldDB" id="A0A7C5Y546"/>
<gene>
    <name evidence="2" type="ORF">ENM42_01365</name>
</gene>
<protein>
    <submittedName>
        <fullName evidence="2">Uncharacterized protein</fullName>
    </submittedName>
</protein>
<keyword evidence="1" id="KW-0812">Transmembrane</keyword>
<evidence type="ECO:0000313" key="2">
    <source>
        <dbReference type="EMBL" id="HHR40457.1"/>
    </source>
</evidence>
<organism evidence="2">
    <name type="scientific">Caldiarchaeum subterraneum</name>
    <dbReference type="NCBI Taxonomy" id="311458"/>
    <lineage>
        <taxon>Archaea</taxon>
        <taxon>Nitrososphaerota</taxon>
        <taxon>Candidatus Caldarchaeales</taxon>
        <taxon>Candidatus Caldarchaeaceae</taxon>
        <taxon>Candidatus Caldarchaeum</taxon>
    </lineage>
</organism>
<keyword evidence="1" id="KW-0472">Membrane</keyword>